<keyword evidence="2" id="KW-1185">Reference proteome</keyword>
<evidence type="ECO:0000313" key="1">
    <source>
        <dbReference type="EMBL" id="OTG15320.1"/>
    </source>
</evidence>
<organism evidence="1 2">
    <name type="scientific">Helianthus annuus</name>
    <name type="common">Common sunflower</name>
    <dbReference type="NCBI Taxonomy" id="4232"/>
    <lineage>
        <taxon>Eukaryota</taxon>
        <taxon>Viridiplantae</taxon>
        <taxon>Streptophyta</taxon>
        <taxon>Embryophyta</taxon>
        <taxon>Tracheophyta</taxon>
        <taxon>Spermatophyta</taxon>
        <taxon>Magnoliopsida</taxon>
        <taxon>eudicotyledons</taxon>
        <taxon>Gunneridae</taxon>
        <taxon>Pentapetalae</taxon>
        <taxon>asterids</taxon>
        <taxon>campanulids</taxon>
        <taxon>Asterales</taxon>
        <taxon>Asteraceae</taxon>
        <taxon>Asteroideae</taxon>
        <taxon>Heliantheae alliance</taxon>
        <taxon>Heliantheae</taxon>
        <taxon>Helianthus</taxon>
    </lineage>
</organism>
<reference evidence="2" key="1">
    <citation type="journal article" date="2017" name="Nature">
        <title>The sunflower genome provides insights into oil metabolism, flowering and Asterid evolution.</title>
        <authorList>
            <person name="Badouin H."/>
            <person name="Gouzy J."/>
            <person name="Grassa C.J."/>
            <person name="Murat F."/>
            <person name="Staton S.E."/>
            <person name="Cottret L."/>
            <person name="Lelandais-Briere C."/>
            <person name="Owens G.L."/>
            <person name="Carrere S."/>
            <person name="Mayjonade B."/>
            <person name="Legrand L."/>
            <person name="Gill N."/>
            <person name="Kane N.C."/>
            <person name="Bowers J.E."/>
            <person name="Hubner S."/>
            <person name="Bellec A."/>
            <person name="Berard A."/>
            <person name="Berges H."/>
            <person name="Blanchet N."/>
            <person name="Boniface M.C."/>
            <person name="Brunel D."/>
            <person name="Catrice O."/>
            <person name="Chaidir N."/>
            <person name="Claudel C."/>
            <person name="Donnadieu C."/>
            <person name="Faraut T."/>
            <person name="Fievet G."/>
            <person name="Helmstetter N."/>
            <person name="King M."/>
            <person name="Knapp S.J."/>
            <person name="Lai Z."/>
            <person name="Le Paslier M.C."/>
            <person name="Lippi Y."/>
            <person name="Lorenzon L."/>
            <person name="Mandel J.R."/>
            <person name="Marage G."/>
            <person name="Marchand G."/>
            <person name="Marquand E."/>
            <person name="Bret-Mestries E."/>
            <person name="Morien E."/>
            <person name="Nambeesan S."/>
            <person name="Nguyen T."/>
            <person name="Pegot-Espagnet P."/>
            <person name="Pouilly N."/>
            <person name="Raftis F."/>
            <person name="Sallet E."/>
            <person name="Schiex T."/>
            <person name="Thomas J."/>
            <person name="Vandecasteele C."/>
            <person name="Vares D."/>
            <person name="Vear F."/>
            <person name="Vautrin S."/>
            <person name="Crespi M."/>
            <person name="Mangin B."/>
            <person name="Burke J.M."/>
            <person name="Salse J."/>
            <person name="Munos S."/>
            <person name="Vincourt P."/>
            <person name="Rieseberg L.H."/>
            <person name="Langlade N.B."/>
        </authorList>
    </citation>
    <scope>NUCLEOTIDE SEQUENCE [LARGE SCALE GENOMIC DNA]</scope>
    <source>
        <strain evidence="2">cv. SF193</strain>
    </source>
</reference>
<dbReference type="EMBL" id="CM007898">
    <property type="protein sequence ID" value="OTG15320.1"/>
    <property type="molecule type" value="Genomic_DNA"/>
</dbReference>
<dbReference type="Proteomes" id="UP000215914">
    <property type="component" value="Chromosome 9"/>
</dbReference>
<protein>
    <submittedName>
        <fullName evidence="1">Uncharacterized protein</fullName>
    </submittedName>
</protein>
<dbReference type="InParanoid" id="A0A251TW34"/>
<name>A0A251TW34_HELAN</name>
<proteinExistence type="predicted"/>
<evidence type="ECO:0000313" key="2">
    <source>
        <dbReference type="Proteomes" id="UP000215914"/>
    </source>
</evidence>
<accession>A0A251TW34</accession>
<dbReference type="AlphaFoldDB" id="A0A251TW34"/>
<gene>
    <name evidence="1" type="ORF">HannXRQ_Chr09g0259131</name>
</gene>
<sequence length="75" mass="8376">MCTLHLTSHTPHSIFSSLAPPPTAVTTIIHHHYFSINVELVDLEEPPPFAFTQPICHLQPQVFFLSPCASCHDAR</sequence>